<feature type="transmembrane region" description="Helical" evidence="6">
    <location>
        <begin position="292"/>
        <end position="320"/>
    </location>
</feature>
<feature type="transmembrane region" description="Helical" evidence="6">
    <location>
        <begin position="7"/>
        <end position="26"/>
    </location>
</feature>
<gene>
    <name evidence="8" type="ORF">COX00_04735</name>
</gene>
<evidence type="ECO:0000313" key="9">
    <source>
        <dbReference type="Proteomes" id="UP000231581"/>
    </source>
</evidence>
<keyword evidence="5 6" id="KW-0472">Membrane</keyword>
<evidence type="ECO:0000256" key="6">
    <source>
        <dbReference type="SAM" id="Phobius"/>
    </source>
</evidence>
<comment type="caution">
    <text evidence="8">The sequence shown here is derived from an EMBL/GenBank/DDBJ whole genome shotgun (WGS) entry which is preliminary data.</text>
</comment>
<proteinExistence type="predicted"/>
<feature type="transmembrane region" description="Helical" evidence="6">
    <location>
        <begin position="366"/>
        <end position="390"/>
    </location>
</feature>
<sequence>MQSLGRFDRVTLAGGAFLCGIAIHSFQPYRSLGIFVLILAVAGSLGAIVCSSKNLRTAGLVALFLAAGLWRFDVAIPSLPTGLRALDSTGLIHSWTASKPTDVAAVYLQSMRSKLTLQISTALPGDEGALLAGMLYGERGLSKEAKTRFQSAGLTHLVAVSGSNITILVVILMRILLGIGLDRRKSFFALAISVILFVGFVGPQASVVRAAIMGLLIELAPLVGRLVRASRLLLVAAVAFTLVHPAALLFDASFALSFLATIGLLTWGTWFDEYSQKYFPWKTMREIAGATFGATLMTAPYIAWAFGQVSLIGIIANLFAVPLTPWVTISSLGVLLVPSLSWAVLPAKGFLSIILEISRLPERLSFGTWNNVAFSYVLLVTAYALILYFWREVQRENRVIHRNEEEKRLFLS</sequence>
<evidence type="ECO:0000256" key="5">
    <source>
        <dbReference type="ARBA" id="ARBA00023136"/>
    </source>
</evidence>
<evidence type="ECO:0000256" key="2">
    <source>
        <dbReference type="ARBA" id="ARBA00022475"/>
    </source>
</evidence>
<accession>A0A2H0BRP3</accession>
<evidence type="ECO:0000256" key="1">
    <source>
        <dbReference type="ARBA" id="ARBA00004651"/>
    </source>
</evidence>
<dbReference type="InterPro" id="IPR052159">
    <property type="entry name" value="Competence_DNA_uptake"/>
</dbReference>
<keyword evidence="4 6" id="KW-1133">Transmembrane helix</keyword>
<dbReference type="EMBL" id="PCSZ01000078">
    <property type="protein sequence ID" value="PIP60199.1"/>
    <property type="molecule type" value="Genomic_DNA"/>
</dbReference>
<feature type="domain" description="ComEC/Rec2-related protein" evidence="7">
    <location>
        <begin position="134"/>
        <end position="390"/>
    </location>
</feature>
<dbReference type="PANTHER" id="PTHR30619">
    <property type="entry name" value="DNA INTERNALIZATION/COMPETENCE PROTEIN COMEC/REC2"/>
    <property type="match status" value="1"/>
</dbReference>
<dbReference type="Pfam" id="PF03772">
    <property type="entry name" value="Competence"/>
    <property type="match status" value="1"/>
</dbReference>
<feature type="transmembrane region" description="Helical" evidence="6">
    <location>
        <begin position="229"/>
        <end position="248"/>
    </location>
</feature>
<feature type="transmembrane region" description="Helical" evidence="6">
    <location>
        <begin position="32"/>
        <end position="50"/>
    </location>
</feature>
<dbReference type="GO" id="GO:0005886">
    <property type="term" value="C:plasma membrane"/>
    <property type="evidence" value="ECO:0007669"/>
    <property type="project" value="UniProtKB-SubCell"/>
</dbReference>
<reference evidence="8 9" key="1">
    <citation type="submission" date="2017-09" db="EMBL/GenBank/DDBJ databases">
        <title>Depth-based differentiation of microbial function through sediment-hosted aquifers and enrichment of novel symbionts in the deep terrestrial subsurface.</title>
        <authorList>
            <person name="Probst A.J."/>
            <person name="Ladd B."/>
            <person name="Jarett J.K."/>
            <person name="Geller-Mcgrath D.E."/>
            <person name="Sieber C.M."/>
            <person name="Emerson J.B."/>
            <person name="Anantharaman K."/>
            <person name="Thomas B.C."/>
            <person name="Malmstrom R."/>
            <person name="Stieglmeier M."/>
            <person name="Klingl A."/>
            <person name="Woyke T."/>
            <person name="Ryan C.M."/>
            <person name="Banfield J.F."/>
        </authorList>
    </citation>
    <scope>NUCLEOTIDE SEQUENCE [LARGE SCALE GENOMIC DNA]</scope>
    <source>
        <strain evidence="8">CG22_combo_CG10-13_8_21_14_all_47_17</strain>
    </source>
</reference>
<protein>
    <recommendedName>
        <fullName evidence="7">ComEC/Rec2-related protein domain-containing protein</fullName>
    </recommendedName>
</protein>
<organism evidence="8 9">
    <name type="scientific">Candidatus Uhrbacteria bacterium CG22_combo_CG10-13_8_21_14_all_47_17</name>
    <dbReference type="NCBI Taxonomy" id="1975041"/>
    <lineage>
        <taxon>Bacteria</taxon>
        <taxon>Candidatus Uhriibacteriota</taxon>
    </lineage>
</organism>
<feature type="transmembrane region" description="Helical" evidence="6">
    <location>
        <begin position="57"/>
        <end position="76"/>
    </location>
</feature>
<dbReference type="NCBIfam" id="TIGR00360">
    <property type="entry name" value="ComEC_N-term"/>
    <property type="match status" value="1"/>
</dbReference>
<feature type="transmembrane region" description="Helical" evidence="6">
    <location>
        <begin position="254"/>
        <end position="271"/>
    </location>
</feature>
<evidence type="ECO:0000256" key="3">
    <source>
        <dbReference type="ARBA" id="ARBA00022692"/>
    </source>
</evidence>
<evidence type="ECO:0000256" key="4">
    <source>
        <dbReference type="ARBA" id="ARBA00022989"/>
    </source>
</evidence>
<feature type="transmembrane region" description="Helical" evidence="6">
    <location>
        <begin position="157"/>
        <end position="181"/>
    </location>
</feature>
<comment type="subcellular location">
    <subcellularLocation>
        <location evidence="1">Cell membrane</location>
        <topology evidence="1">Multi-pass membrane protein</topology>
    </subcellularLocation>
</comment>
<evidence type="ECO:0000313" key="8">
    <source>
        <dbReference type="EMBL" id="PIP60199.1"/>
    </source>
</evidence>
<feature type="transmembrane region" description="Helical" evidence="6">
    <location>
        <begin position="187"/>
        <end position="217"/>
    </location>
</feature>
<dbReference type="InterPro" id="IPR004477">
    <property type="entry name" value="ComEC_N"/>
</dbReference>
<dbReference type="Proteomes" id="UP000231581">
    <property type="component" value="Unassembled WGS sequence"/>
</dbReference>
<keyword evidence="2" id="KW-1003">Cell membrane</keyword>
<dbReference type="PANTHER" id="PTHR30619:SF7">
    <property type="entry name" value="BETA-LACTAMASE DOMAIN PROTEIN"/>
    <property type="match status" value="1"/>
</dbReference>
<evidence type="ECO:0000259" key="7">
    <source>
        <dbReference type="Pfam" id="PF03772"/>
    </source>
</evidence>
<name>A0A2H0BRP3_9BACT</name>
<keyword evidence="3 6" id="KW-0812">Transmembrane</keyword>
<dbReference type="AlphaFoldDB" id="A0A2H0BRP3"/>